<protein>
    <submittedName>
        <fullName evidence="3">Aste57867_2467 protein</fullName>
    </submittedName>
</protein>
<keyword evidence="1" id="KW-0812">Transmembrane</keyword>
<dbReference type="Gene3D" id="3.40.50.1820">
    <property type="entry name" value="alpha/beta hydrolase"/>
    <property type="match status" value="1"/>
</dbReference>
<dbReference type="PANTHER" id="PTHR37471:SF1">
    <property type="entry name" value="AB HYDROLASE-1 DOMAIN-CONTAINING PROTEIN"/>
    <property type="match status" value="1"/>
</dbReference>
<keyword evidence="4" id="KW-1185">Reference proteome</keyword>
<keyword evidence="1" id="KW-1133">Transmembrane helix</keyword>
<dbReference type="EMBL" id="VJMH01000299">
    <property type="protein sequence ID" value="KAF0717143.1"/>
    <property type="molecule type" value="Genomic_DNA"/>
</dbReference>
<keyword evidence="1" id="KW-0472">Membrane</keyword>
<dbReference type="SUPFAM" id="SSF53474">
    <property type="entry name" value="alpha/beta-Hydrolases"/>
    <property type="match status" value="1"/>
</dbReference>
<accession>A0A485K7Q1</accession>
<dbReference type="PANTHER" id="PTHR37471">
    <property type="entry name" value="UNNAMED PRODUCT"/>
    <property type="match status" value="1"/>
</dbReference>
<gene>
    <name evidence="3" type="primary">Aste57867_2467</name>
    <name evidence="2" type="ORF">As57867_002461</name>
    <name evidence="3" type="ORF">ASTE57867_2467</name>
</gene>
<proteinExistence type="predicted"/>
<feature type="transmembrane region" description="Helical" evidence="1">
    <location>
        <begin position="12"/>
        <end position="33"/>
    </location>
</feature>
<dbReference type="Proteomes" id="UP000332933">
    <property type="component" value="Unassembled WGS sequence"/>
</dbReference>
<organism evidence="3 4">
    <name type="scientific">Aphanomyces stellatus</name>
    <dbReference type="NCBI Taxonomy" id="120398"/>
    <lineage>
        <taxon>Eukaryota</taxon>
        <taxon>Sar</taxon>
        <taxon>Stramenopiles</taxon>
        <taxon>Oomycota</taxon>
        <taxon>Saprolegniomycetes</taxon>
        <taxon>Saprolegniales</taxon>
        <taxon>Verrucalvaceae</taxon>
        <taxon>Aphanomyces</taxon>
    </lineage>
</organism>
<reference evidence="3 4" key="1">
    <citation type="submission" date="2019-03" db="EMBL/GenBank/DDBJ databases">
        <authorList>
            <person name="Gaulin E."/>
            <person name="Dumas B."/>
        </authorList>
    </citation>
    <scope>NUCLEOTIDE SEQUENCE [LARGE SCALE GENOMIC DNA]</scope>
    <source>
        <strain evidence="3">CBS 568.67</strain>
    </source>
</reference>
<name>A0A485K7Q1_9STRA</name>
<reference evidence="2" key="2">
    <citation type="submission" date="2019-06" db="EMBL/GenBank/DDBJ databases">
        <title>Genomics analysis of Aphanomyces spp. identifies a new class of oomycete effector associated with host adaptation.</title>
        <authorList>
            <person name="Gaulin E."/>
        </authorList>
    </citation>
    <scope>NUCLEOTIDE SEQUENCE</scope>
    <source>
        <strain evidence="2">CBS 578.67</strain>
    </source>
</reference>
<dbReference type="OrthoDB" id="6431331at2759"/>
<evidence type="ECO:0000256" key="1">
    <source>
        <dbReference type="SAM" id="Phobius"/>
    </source>
</evidence>
<evidence type="ECO:0000313" key="4">
    <source>
        <dbReference type="Proteomes" id="UP000332933"/>
    </source>
</evidence>
<evidence type="ECO:0000313" key="2">
    <source>
        <dbReference type="EMBL" id="KAF0717143.1"/>
    </source>
</evidence>
<dbReference type="EMBL" id="CAADRA010000299">
    <property type="protein sequence ID" value="VFT79667.1"/>
    <property type="molecule type" value="Genomic_DNA"/>
</dbReference>
<dbReference type="AlphaFoldDB" id="A0A485K7Q1"/>
<evidence type="ECO:0000313" key="3">
    <source>
        <dbReference type="EMBL" id="VFT79667.1"/>
    </source>
</evidence>
<dbReference type="InterPro" id="IPR029058">
    <property type="entry name" value="AB_hydrolase_fold"/>
</dbReference>
<sequence length="503" mass="56764">MTTTPKKTWGYYLCGLVLVAPVRGLALASPVIFSILAANQLGVLGSAVWSSKYALPLLLYFASETLFLVHYTRTATRLGRPVIAPPQLVAALASRQHAPSSVSAFFETMASHTPDLRAMVEEWFFDTPFDQLTRPDLCAWFSYTFYSKEWQHMHLADRDEVDALVTRLYELVGAAEPPSPSAQPIQCIRHTLDPFHATVRPWVAYAVTIGMNQLSHVLLRVAGFRRMTLARGLHYWHQPSLDSSTSTVSPLVFVHGMGVGLLLYLPLVWQLKAAHPDRPLFLLEMPCISMQWVEDVPSKDTTLAGIRRMLADHGIARAHWMGHSYGTAICSWVCQEMPAAVAHATFVDPIVFYLWKRDVAYNFLYRAPSTGLELLMWYYVSTEVHVSYVMRRDMWWYTMVCFPEHLPRDPTKKNGNIAASIYLSSDDLIVNTKAVQTHLDRSAALRGKSTFPPESTDDIETTWWNGLNHGEMMWHGHALSAVVENASQRDDAAKMCSIHEHDD</sequence>